<proteinExistence type="predicted"/>
<dbReference type="EMBL" id="GBXM01011277">
    <property type="protein sequence ID" value="JAH97300.1"/>
    <property type="molecule type" value="Transcribed_RNA"/>
</dbReference>
<reference evidence="1" key="1">
    <citation type="submission" date="2014-11" db="EMBL/GenBank/DDBJ databases">
        <authorList>
            <person name="Amaro Gonzalez C."/>
        </authorList>
    </citation>
    <scope>NUCLEOTIDE SEQUENCE</scope>
</reference>
<dbReference type="AlphaFoldDB" id="A0A0E9X623"/>
<sequence length="81" mass="9298">MIFARTVVQYCIKERQFSSGYTVEKKQNLILVARSKPGQTVLCMLLWPFHMSQPFGNSPFYSKFEPPSLFFSLAVSEIMGL</sequence>
<accession>A0A0E9X623</accession>
<organism evidence="1">
    <name type="scientific">Anguilla anguilla</name>
    <name type="common">European freshwater eel</name>
    <name type="synonym">Muraena anguilla</name>
    <dbReference type="NCBI Taxonomy" id="7936"/>
    <lineage>
        <taxon>Eukaryota</taxon>
        <taxon>Metazoa</taxon>
        <taxon>Chordata</taxon>
        <taxon>Craniata</taxon>
        <taxon>Vertebrata</taxon>
        <taxon>Euteleostomi</taxon>
        <taxon>Actinopterygii</taxon>
        <taxon>Neopterygii</taxon>
        <taxon>Teleostei</taxon>
        <taxon>Anguilliformes</taxon>
        <taxon>Anguillidae</taxon>
        <taxon>Anguilla</taxon>
    </lineage>
</organism>
<protein>
    <submittedName>
        <fullName evidence="1">Uncharacterized protein</fullName>
    </submittedName>
</protein>
<reference evidence="1" key="2">
    <citation type="journal article" date="2015" name="Fish Shellfish Immunol.">
        <title>Early steps in the European eel (Anguilla anguilla)-Vibrio vulnificus interaction in the gills: Role of the RtxA13 toxin.</title>
        <authorList>
            <person name="Callol A."/>
            <person name="Pajuelo D."/>
            <person name="Ebbesson L."/>
            <person name="Teles M."/>
            <person name="MacKenzie S."/>
            <person name="Amaro C."/>
        </authorList>
    </citation>
    <scope>NUCLEOTIDE SEQUENCE</scope>
</reference>
<evidence type="ECO:0000313" key="1">
    <source>
        <dbReference type="EMBL" id="JAH97300.1"/>
    </source>
</evidence>
<name>A0A0E9X623_ANGAN</name>